<feature type="region of interest" description="Disordered" evidence="1">
    <location>
        <begin position="1"/>
        <end position="52"/>
    </location>
</feature>
<organism evidence="2 3">
    <name type="scientific">Acrocarpospora phusangensis</name>
    <dbReference type="NCBI Taxonomy" id="1070424"/>
    <lineage>
        <taxon>Bacteria</taxon>
        <taxon>Bacillati</taxon>
        <taxon>Actinomycetota</taxon>
        <taxon>Actinomycetes</taxon>
        <taxon>Streptosporangiales</taxon>
        <taxon>Streptosporangiaceae</taxon>
        <taxon>Acrocarpospora</taxon>
    </lineage>
</organism>
<evidence type="ECO:0000256" key="1">
    <source>
        <dbReference type="SAM" id="MobiDB-lite"/>
    </source>
</evidence>
<comment type="caution">
    <text evidence="2">The sequence shown here is derived from an EMBL/GenBank/DDBJ whole genome shotgun (WGS) entry which is preliminary data.</text>
</comment>
<dbReference type="Proteomes" id="UP000640052">
    <property type="component" value="Unassembled WGS sequence"/>
</dbReference>
<dbReference type="AlphaFoldDB" id="A0A919Q4L1"/>
<reference evidence="2" key="1">
    <citation type="submission" date="2021-01" db="EMBL/GenBank/DDBJ databases">
        <title>Whole genome shotgun sequence of Acrocarpospora phusangensis NBRC 108782.</title>
        <authorList>
            <person name="Komaki H."/>
            <person name="Tamura T."/>
        </authorList>
    </citation>
    <scope>NUCLEOTIDE SEQUENCE</scope>
    <source>
        <strain evidence="2">NBRC 108782</strain>
    </source>
</reference>
<dbReference type="EMBL" id="BOOA01000002">
    <property type="protein sequence ID" value="GIH22031.1"/>
    <property type="molecule type" value="Genomic_DNA"/>
</dbReference>
<proteinExistence type="predicted"/>
<keyword evidence="3" id="KW-1185">Reference proteome</keyword>
<feature type="region of interest" description="Disordered" evidence="1">
    <location>
        <begin position="106"/>
        <end position="136"/>
    </location>
</feature>
<sequence>MKSIYPSRRCFAHGPSASSNGWESHRKHCQGMRPAPEEGPSASSQRVGGWENHRKQCRACGQRWRRGRAPAHRGWENHVYRRKAGGKGERSFERFRRRWSGLGQVLGEEGGDSVPGMGGGFGVGGDAGDVEEGTEG</sequence>
<evidence type="ECO:0000313" key="2">
    <source>
        <dbReference type="EMBL" id="GIH22031.1"/>
    </source>
</evidence>
<feature type="compositionally biased region" description="Gly residues" evidence="1">
    <location>
        <begin position="116"/>
        <end position="127"/>
    </location>
</feature>
<gene>
    <name evidence="2" type="ORF">Aph01nite_03410</name>
</gene>
<evidence type="ECO:0000313" key="3">
    <source>
        <dbReference type="Proteomes" id="UP000640052"/>
    </source>
</evidence>
<protein>
    <submittedName>
        <fullName evidence="2">Uncharacterized protein</fullName>
    </submittedName>
</protein>
<accession>A0A919Q4L1</accession>
<name>A0A919Q4L1_9ACTN</name>